<reference evidence="3" key="1">
    <citation type="journal article" date="2020" name="bioRxiv">
        <title>Comparative genomics of Chlamydomonas.</title>
        <authorList>
            <person name="Craig R.J."/>
            <person name="Hasan A.R."/>
            <person name="Ness R.W."/>
            <person name="Keightley P.D."/>
        </authorList>
    </citation>
    <scope>NUCLEOTIDE SEQUENCE</scope>
    <source>
        <strain evidence="3">CCAP 11/70</strain>
    </source>
</reference>
<dbReference type="InterPro" id="IPR027948">
    <property type="entry name" value="DUF4436"/>
</dbReference>
<feature type="region of interest" description="Disordered" evidence="1">
    <location>
        <begin position="1"/>
        <end position="33"/>
    </location>
</feature>
<keyword evidence="2" id="KW-0812">Transmembrane</keyword>
<feature type="compositionally biased region" description="Gly residues" evidence="1">
    <location>
        <begin position="324"/>
        <end position="341"/>
    </location>
</feature>
<evidence type="ECO:0000256" key="1">
    <source>
        <dbReference type="SAM" id="MobiDB-lite"/>
    </source>
</evidence>
<dbReference type="PANTHER" id="PTHR37330:SF1">
    <property type="entry name" value="CONSERVED TRANSMEMBRANE PROTEIN-RELATED"/>
    <property type="match status" value="1"/>
</dbReference>
<keyword evidence="2" id="KW-0472">Membrane</keyword>
<dbReference type="Pfam" id="PF14494">
    <property type="entry name" value="DUF4436"/>
    <property type="match status" value="2"/>
</dbReference>
<feature type="compositionally biased region" description="Gly residues" evidence="1">
    <location>
        <begin position="681"/>
        <end position="704"/>
    </location>
</feature>
<proteinExistence type="predicted"/>
<feature type="region of interest" description="Disordered" evidence="1">
    <location>
        <begin position="737"/>
        <end position="771"/>
    </location>
</feature>
<feature type="transmembrane region" description="Helical" evidence="2">
    <location>
        <begin position="274"/>
        <end position="293"/>
    </location>
</feature>
<dbReference type="AlphaFoldDB" id="A0A835Y6L5"/>
<feature type="region of interest" description="Disordered" evidence="1">
    <location>
        <begin position="680"/>
        <end position="716"/>
    </location>
</feature>
<dbReference type="PANTHER" id="PTHR37330">
    <property type="entry name" value="CONSERVED TRANSMEMBRANE PROTEIN-RELATED"/>
    <property type="match status" value="1"/>
</dbReference>
<accession>A0A835Y6L5</accession>
<protein>
    <submittedName>
        <fullName evidence="3">Uncharacterized protein</fullName>
    </submittedName>
</protein>
<name>A0A835Y6L5_9CHLO</name>
<keyword evidence="2" id="KW-1133">Transmembrane helix</keyword>
<evidence type="ECO:0000313" key="4">
    <source>
        <dbReference type="Proteomes" id="UP000612055"/>
    </source>
</evidence>
<evidence type="ECO:0000256" key="2">
    <source>
        <dbReference type="SAM" id="Phobius"/>
    </source>
</evidence>
<feature type="transmembrane region" description="Helical" evidence="2">
    <location>
        <begin position="205"/>
        <end position="229"/>
    </location>
</feature>
<dbReference type="EMBL" id="JAEHOE010000048">
    <property type="protein sequence ID" value="KAG2491959.1"/>
    <property type="molecule type" value="Genomic_DNA"/>
</dbReference>
<gene>
    <name evidence="3" type="ORF">HYH03_009690</name>
</gene>
<dbReference type="Proteomes" id="UP000612055">
    <property type="component" value="Unassembled WGS sequence"/>
</dbReference>
<sequence length="771" mass="84490">MEDVSTRASGTRMRAATRQYFPAPPAPPGAWSTTDPKGCTDQFKVGGGILSLNDVDTRELVARAMYRITVSEALLGDDGFRLVLPEEMVLRVAYSGVDTVDEYRNGNHYERGWEKIIDDIPVRADVDLIHYPFDKYQVKLDVEMALVNTTDNTEHFVPFVAAMKTRSPSFDYNAPAELIDLDLMPNLSSFTFDVQVQRTSTARAFSIFVFIMMWALTLFCVTYCIYVCFVRTDEPVTFDIPGFTATLLFALPAVRDAQPGVPEVGCIMDVSGYIWNMALLALCCCLLLLRIYAQRNELRRLGRIDTVSPMHTGRVIYVGPAGSVPGGHGGNESHGASGGKGSDSDGQGKGQEDLELMTDTGAQEAGARTRASSRAYHPAPPAPPGARGVTDPGSCMEQFKPLFDYDYYDVEESPWGSFPAVYFLGVIEDVDTRELVARAMYRITVSEALLGDDGFRIVLPEEMVLTISYSVKIIDDIPVRADVDLIHYPFDKYQVKLEVEMTLVNTTDNTEHFVPFVAAMKTRSPSFEYSAPAELIDLDLMPELSSFTFDVKVQRTATARAFSIFVFIMMWALTLFCVTYCIYVCFVRTDEPVTFDIPGFTATLLFALPAVRDTQPGVPEVGCIMDVSGYIWNMALLALCCCLLLLRIYAQRNELRRLGRIDTVSPMHTGRVIYVGPAGSVPGGHGGNESHGASGGKGSDGQGKGQEDLERGSDDAVPLGEAVEWGDVDASRLRALTAASQPGSRSIAPSRVGGSGRQAPAAAASVWHRMH</sequence>
<feature type="transmembrane region" description="Helical" evidence="2">
    <location>
        <begin position="630"/>
        <end position="650"/>
    </location>
</feature>
<organism evidence="3 4">
    <name type="scientific">Edaphochlamys debaryana</name>
    <dbReference type="NCBI Taxonomy" id="47281"/>
    <lineage>
        <taxon>Eukaryota</taxon>
        <taxon>Viridiplantae</taxon>
        <taxon>Chlorophyta</taxon>
        <taxon>core chlorophytes</taxon>
        <taxon>Chlorophyceae</taxon>
        <taxon>CS clade</taxon>
        <taxon>Chlamydomonadales</taxon>
        <taxon>Chlamydomonadales incertae sedis</taxon>
        <taxon>Edaphochlamys</taxon>
    </lineage>
</organism>
<feature type="transmembrane region" description="Helical" evidence="2">
    <location>
        <begin position="562"/>
        <end position="586"/>
    </location>
</feature>
<feature type="region of interest" description="Disordered" evidence="1">
    <location>
        <begin position="323"/>
        <end position="393"/>
    </location>
</feature>
<keyword evidence="4" id="KW-1185">Reference proteome</keyword>
<comment type="caution">
    <text evidence="3">The sequence shown here is derived from an EMBL/GenBank/DDBJ whole genome shotgun (WGS) entry which is preliminary data.</text>
</comment>
<evidence type="ECO:0000313" key="3">
    <source>
        <dbReference type="EMBL" id="KAG2491959.1"/>
    </source>
</evidence>
<feature type="compositionally biased region" description="Basic and acidic residues" evidence="1">
    <location>
        <begin position="705"/>
        <end position="714"/>
    </location>
</feature>
<dbReference type="OrthoDB" id="538036at2759"/>